<sequence length="180" mass="19284">MLALILLALLVPFALSHVDTDWHGHPSWPHHNKTSAPCSPRINALVAGIQINILGQLGERNATEAIQAIEAEVPINATAFAAGKAVLVGDIEFGMMIRKYNQELVPEGNGAVLGLEKYTQAQSQELDLANSLNADPTHDAPILSTLVSDVTTGIQLNKNNTLAAVSRCYSELVPRYDVPA</sequence>
<name>A0A9P4LX49_9PEZI</name>
<dbReference type="OrthoDB" id="3638982at2759"/>
<evidence type="ECO:0000313" key="3">
    <source>
        <dbReference type="Proteomes" id="UP000799776"/>
    </source>
</evidence>
<accession>A0A9P4LX49</accession>
<protein>
    <submittedName>
        <fullName evidence="2">Uncharacterized protein</fullName>
    </submittedName>
</protein>
<feature type="chain" id="PRO_5040379054" evidence="1">
    <location>
        <begin position="17"/>
        <end position="180"/>
    </location>
</feature>
<dbReference type="Proteomes" id="UP000799776">
    <property type="component" value="Unassembled WGS sequence"/>
</dbReference>
<keyword evidence="3" id="KW-1185">Reference proteome</keyword>
<keyword evidence="1" id="KW-0732">Signal</keyword>
<evidence type="ECO:0000256" key="1">
    <source>
        <dbReference type="SAM" id="SignalP"/>
    </source>
</evidence>
<gene>
    <name evidence="2" type="ORF">K490DRAFT_68576</name>
</gene>
<dbReference type="EMBL" id="ML978739">
    <property type="protein sequence ID" value="KAF2084643.1"/>
    <property type="molecule type" value="Genomic_DNA"/>
</dbReference>
<reference evidence="2" key="1">
    <citation type="journal article" date="2020" name="Stud. Mycol.">
        <title>101 Dothideomycetes genomes: a test case for predicting lifestyles and emergence of pathogens.</title>
        <authorList>
            <person name="Haridas S."/>
            <person name="Albert R."/>
            <person name="Binder M."/>
            <person name="Bloem J."/>
            <person name="Labutti K."/>
            <person name="Salamov A."/>
            <person name="Andreopoulos B."/>
            <person name="Baker S."/>
            <person name="Barry K."/>
            <person name="Bills G."/>
            <person name="Bluhm B."/>
            <person name="Cannon C."/>
            <person name="Castanera R."/>
            <person name="Culley D."/>
            <person name="Daum C."/>
            <person name="Ezra D."/>
            <person name="Gonzalez J."/>
            <person name="Henrissat B."/>
            <person name="Kuo A."/>
            <person name="Liang C."/>
            <person name="Lipzen A."/>
            <person name="Lutzoni F."/>
            <person name="Magnuson J."/>
            <person name="Mondo S."/>
            <person name="Nolan M."/>
            <person name="Ohm R."/>
            <person name="Pangilinan J."/>
            <person name="Park H.-J."/>
            <person name="Ramirez L."/>
            <person name="Alfaro M."/>
            <person name="Sun H."/>
            <person name="Tritt A."/>
            <person name="Yoshinaga Y."/>
            <person name="Zwiers L.-H."/>
            <person name="Turgeon B."/>
            <person name="Goodwin S."/>
            <person name="Spatafora J."/>
            <person name="Crous P."/>
            <person name="Grigoriev I."/>
        </authorList>
    </citation>
    <scope>NUCLEOTIDE SEQUENCE</scope>
    <source>
        <strain evidence="2">CBS 121410</strain>
    </source>
</reference>
<dbReference type="AlphaFoldDB" id="A0A9P4LX49"/>
<organism evidence="2 3">
    <name type="scientific">Saccharata proteae CBS 121410</name>
    <dbReference type="NCBI Taxonomy" id="1314787"/>
    <lineage>
        <taxon>Eukaryota</taxon>
        <taxon>Fungi</taxon>
        <taxon>Dikarya</taxon>
        <taxon>Ascomycota</taxon>
        <taxon>Pezizomycotina</taxon>
        <taxon>Dothideomycetes</taxon>
        <taxon>Dothideomycetes incertae sedis</taxon>
        <taxon>Botryosphaeriales</taxon>
        <taxon>Saccharataceae</taxon>
        <taxon>Saccharata</taxon>
    </lineage>
</organism>
<evidence type="ECO:0000313" key="2">
    <source>
        <dbReference type="EMBL" id="KAF2084643.1"/>
    </source>
</evidence>
<feature type="signal peptide" evidence="1">
    <location>
        <begin position="1"/>
        <end position="16"/>
    </location>
</feature>
<comment type="caution">
    <text evidence="2">The sequence shown here is derived from an EMBL/GenBank/DDBJ whole genome shotgun (WGS) entry which is preliminary data.</text>
</comment>
<proteinExistence type="predicted"/>